<evidence type="ECO:0000256" key="2">
    <source>
        <dbReference type="ARBA" id="ARBA00012925"/>
    </source>
</evidence>
<dbReference type="GO" id="GO:0004089">
    <property type="term" value="F:carbonate dehydratase activity"/>
    <property type="evidence" value="ECO:0007669"/>
    <property type="project" value="UniProtKB-EC"/>
</dbReference>
<keyword evidence="3 7" id="KW-0479">Metal-binding</keyword>
<comment type="similarity">
    <text evidence="1">Belongs to the beta-class carbonic anhydrase family.</text>
</comment>
<evidence type="ECO:0000256" key="1">
    <source>
        <dbReference type="ARBA" id="ARBA00006217"/>
    </source>
</evidence>
<dbReference type="Gene3D" id="3.40.1050.10">
    <property type="entry name" value="Carbonic anhydrase"/>
    <property type="match status" value="1"/>
</dbReference>
<evidence type="ECO:0000256" key="7">
    <source>
        <dbReference type="PIRSR" id="PIRSR601765-1"/>
    </source>
</evidence>
<keyword evidence="10" id="KW-1185">Reference proteome</keyword>
<keyword evidence="4 7" id="KW-0862">Zinc</keyword>
<dbReference type="SUPFAM" id="SSF53056">
    <property type="entry name" value="beta-carbonic anhydrase, cab"/>
    <property type="match status" value="1"/>
</dbReference>
<dbReference type="PANTHER" id="PTHR11002:SF76">
    <property type="entry name" value="CARBONIC ANHYDRASE"/>
    <property type="match status" value="1"/>
</dbReference>
<protein>
    <recommendedName>
        <fullName evidence="2">carbonic anhydrase</fullName>
        <ecNumber evidence="2">4.2.1.1</ecNumber>
    </recommendedName>
</protein>
<evidence type="ECO:0000313" key="9">
    <source>
        <dbReference type="EMBL" id="QDV28334.1"/>
    </source>
</evidence>
<gene>
    <name evidence="9" type="primary">mtcA2_1</name>
    <name evidence="9" type="ORF">Spb1_01970</name>
</gene>
<evidence type="ECO:0000256" key="3">
    <source>
        <dbReference type="ARBA" id="ARBA00022723"/>
    </source>
</evidence>
<keyword evidence="5 9" id="KW-0456">Lyase</keyword>
<feature type="binding site" evidence="7">
    <location>
        <position position="111"/>
    </location>
    <ligand>
        <name>Zn(2+)</name>
        <dbReference type="ChEBI" id="CHEBI:29105"/>
    </ligand>
</feature>
<feature type="compositionally biased region" description="Basic and acidic residues" evidence="8">
    <location>
        <begin position="1"/>
        <end position="10"/>
    </location>
</feature>
<feature type="compositionally biased region" description="Polar residues" evidence="8">
    <location>
        <begin position="11"/>
        <end position="22"/>
    </location>
</feature>
<dbReference type="InterPro" id="IPR036874">
    <property type="entry name" value="Carbonic_anhydrase_sf"/>
</dbReference>
<reference evidence="9 10" key="1">
    <citation type="submission" date="2019-02" db="EMBL/GenBank/DDBJ databases">
        <title>Deep-cultivation of Planctomycetes and their phenomic and genomic characterization uncovers novel biology.</title>
        <authorList>
            <person name="Wiegand S."/>
            <person name="Jogler M."/>
            <person name="Boedeker C."/>
            <person name="Pinto D."/>
            <person name="Vollmers J."/>
            <person name="Rivas-Marin E."/>
            <person name="Kohn T."/>
            <person name="Peeters S.H."/>
            <person name="Heuer A."/>
            <person name="Rast P."/>
            <person name="Oberbeckmann S."/>
            <person name="Bunk B."/>
            <person name="Jeske O."/>
            <person name="Meyerdierks A."/>
            <person name="Storesund J.E."/>
            <person name="Kallscheuer N."/>
            <person name="Luecker S."/>
            <person name="Lage O.M."/>
            <person name="Pohl T."/>
            <person name="Merkel B.J."/>
            <person name="Hornburger P."/>
            <person name="Mueller R.-W."/>
            <person name="Bruemmer F."/>
            <person name="Labrenz M."/>
            <person name="Spormann A.M."/>
            <person name="Op den Camp H."/>
            <person name="Overmann J."/>
            <person name="Amann R."/>
            <person name="Jetten M.S.M."/>
            <person name="Mascher T."/>
            <person name="Medema M.H."/>
            <person name="Devos D.P."/>
            <person name="Kaster A.-K."/>
            <person name="Ovreas L."/>
            <person name="Rohde M."/>
            <person name="Galperin M.Y."/>
            <person name="Jogler C."/>
        </authorList>
    </citation>
    <scope>NUCLEOTIDE SEQUENCE [LARGE SCALE GENOMIC DNA]</scope>
    <source>
        <strain evidence="9 10">Spb1</strain>
    </source>
</reference>
<proteinExistence type="inferred from homology"/>
<dbReference type="GO" id="GO:0008270">
    <property type="term" value="F:zinc ion binding"/>
    <property type="evidence" value="ECO:0007669"/>
    <property type="project" value="InterPro"/>
</dbReference>
<comment type="catalytic activity">
    <reaction evidence="6">
        <text>hydrogencarbonate + H(+) = CO2 + H2O</text>
        <dbReference type="Rhea" id="RHEA:10748"/>
        <dbReference type="ChEBI" id="CHEBI:15377"/>
        <dbReference type="ChEBI" id="CHEBI:15378"/>
        <dbReference type="ChEBI" id="CHEBI:16526"/>
        <dbReference type="ChEBI" id="CHEBI:17544"/>
        <dbReference type="EC" id="4.2.1.1"/>
    </reaction>
</comment>
<feature type="region of interest" description="Disordered" evidence="8">
    <location>
        <begin position="1"/>
        <end position="22"/>
    </location>
</feature>
<dbReference type="OrthoDB" id="9769739at2"/>
<dbReference type="AlphaFoldDB" id="A0A518GIB6"/>
<dbReference type="EMBL" id="CP036299">
    <property type="protein sequence ID" value="QDV28334.1"/>
    <property type="molecule type" value="Genomic_DNA"/>
</dbReference>
<dbReference type="CDD" id="cd03378">
    <property type="entry name" value="beta_CA_cladeC"/>
    <property type="match status" value="1"/>
</dbReference>
<accession>A0A518GIB6</accession>
<sequence length="251" mass="27009">MSEKFSRQSSHDASLAGTQTPSRRMWLKQMTATACGCGMVGSGLLNANYLSGEEPMQVPMPATPQEAIELLYRGNERFSRGQSMATHRDLDRVKEVARKQTPFAAFLGCADSRVPVEIVFDQGFGDLFVTRIAGNIASSENIGSLEFGAQILGSKVIYVLGHSACGAVTATMEGREVPGQISGLFQYIRPAVKAAKGDVEMAVRENVKNQAMLIAESSPVISRLVQKKELIVAGGVYDLQSGVVTPVEMSF</sequence>
<dbReference type="SMART" id="SM00947">
    <property type="entry name" value="Pro_CA"/>
    <property type="match status" value="1"/>
</dbReference>
<comment type="cofactor">
    <cofactor evidence="7">
        <name>Zn(2+)</name>
        <dbReference type="ChEBI" id="CHEBI:29105"/>
    </cofactor>
    <text evidence="7">Binds 1 zinc ion per subunit.</text>
</comment>
<dbReference type="PANTHER" id="PTHR11002">
    <property type="entry name" value="CARBONIC ANHYDRASE"/>
    <property type="match status" value="1"/>
</dbReference>
<evidence type="ECO:0000256" key="5">
    <source>
        <dbReference type="ARBA" id="ARBA00023239"/>
    </source>
</evidence>
<evidence type="ECO:0000256" key="6">
    <source>
        <dbReference type="ARBA" id="ARBA00048348"/>
    </source>
</evidence>
<feature type="binding site" evidence="7">
    <location>
        <position position="162"/>
    </location>
    <ligand>
        <name>Zn(2+)</name>
        <dbReference type="ChEBI" id="CHEBI:29105"/>
    </ligand>
</feature>
<evidence type="ECO:0000313" key="10">
    <source>
        <dbReference type="Proteomes" id="UP000315349"/>
    </source>
</evidence>
<dbReference type="RefSeq" id="WP_145294413.1">
    <property type="nucleotide sequence ID" value="NZ_CP036299.1"/>
</dbReference>
<evidence type="ECO:0000256" key="8">
    <source>
        <dbReference type="SAM" id="MobiDB-lite"/>
    </source>
</evidence>
<name>A0A518GIB6_9PLAN</name>
<dbReference type="KEGG" id="peh:Spb1_01970"/>
<evidence type="ECO:0000256" key="4">
    <source>
        <dbReference type="ARBA" id="ARBA00022833"/>
    </source>
</evidence>
<dbReference type="Proteomes" id="UP000315349">
    <property type="component" value="Chromosome"/>
</dbReference>
<organism evidence="9 10">
    <name type="scientific">Planctopirus ephydatiae</name>
    <dbReference type="NCBI Taxonomy" id="2528019"/>
    <lineage>
        <taxon>Bacteria</taxon>
        <taxon>Pseudomonadati</taxon>
        <taxon>Planctomycetota</taxon>
        <taxon>Planctomycetia</taxon>
        <taxon>Planctomycetales</taxon>
        <taxon>Planctomycetaceae</taxon>
        <taxon>Planctopirus</taxon>
    </lineage>
</organism>
<dbReference type="EC" id="4.2.1.1" evidence="2"/>
<dbReference type="Pfam" id="PF00484">
    <property type="entry name" value="Pro_CA"/>
    <property type="match status" value="1"/>
</dbReference>
<feature type="binding site" evidence="7">
    <location>
        <position position="109"/>
    </location>
    <ligand>
        <name>Zn(2+)</name>
        <dbReference type="ChEBI" id="CHEBI:29105"/>
    </ligand>
</feature>
<dbReference type="InterPro" id="IPR001765">
    <property type="entry name" value="Carbonic_anhydrase"/>
</dbReference>
<feature type="binding site" evidence="7">
    <location>
        <position position="165"/>
    </location>
    <ligand>
        <name>Zn(2+)</name>
        <dbReference type="ChEBI" id="CHEBI:29105"/>
    </ligand>
</feature>